<evidence type="ECO:0000313" key="1">
    <source>
        <dbReference type="EMBL" id="KAB8074222.1"/>
    </source>
</evidence>
<gene>
    <name evidence="1" type="ORF">BDV29DRAFT_125036</name>
</gene>
<name>A0A5N5X4B6_9EURO</name>
<proteinExistence type="predicted"/>
<dbReference type="EMBL" id="ML732213">
    <property type="protein sequence ID" value="KAB8074222.1"/>
    <property type="molecule type" value="Genomic_DNA"/>
</dbReference>
<reference evidence="1 2" key="1">
    <citation type="submission" date="2019-04" db="EMBL/GenBank/DDBJ databases">
        <title>Friends and foes A comparative genomics study of 23 Aspergillus species from section Flavi.</title>
        <authorList>
            <consortium name="DOE Joint Genome Institute"/>
            <person name="Kjaerbolling I."/>
            <person name="Vesth T."/>
            <person name="Frisvad J.C."/>
            <person name="Nybo J.L."/>
            <person name="Theobald S."/>
            <person name="Kildgaard S."/>
            <person name="Isbrandt T."/>
            <person name="Kuo A."/>
            <person name="Sato A."/>
            <person name="Lyhne E.K."/>
            <person name="Kogle M.E."/>
            <person name="Wiebenga A."/>
            <person name="Kun R.S."/>
            <person name="Lubbers R.J."/>
            <person name="Makela M.R."/>
            <person name="Barry K."/>
            <person name="Chovatia M."/>
            <person name="Clum A."/>
            <person name="Daum C."/>
            <person name="Haridas S."/>
            <person name="He G."/>
            <person name="LaButti K."/>
            <person name="Lipzen A."/>
            <person name="Mondo S."/>
            <person name="Riley R."/>
            <person name="Salamov A."/>
            <person name="Simmons B.A."/>
            <person name="Magnuson J.K."/>
            <person name="Henrissat B."/>
            <person name="Mortensen U.H."/>
            <person name="Larsen T.O."/>
            <person name="Devries R.P."/>
            <person name="Grigoriev I.V."/>
            <person name="Machida M."/>
            <person name="Baker S.E."/>
            <person name="Andersen M.R."/>
        </authorList>
    </citation>
    <scope>NUCLEOTIDE SEQUENCE [LARGE SCALE GENOMIC DNA]</scope>
    <source>
        <strain evidence="1 2">CBS 151.66</strain>
    </source>
</reference>
<evidence type="ECO:0000313" key="2">
    <source>
        <dbReference type="Proteomes" id="UP000326565"/>
    </source>
</evidence>
<dbReference type="Proteomes" id="UP000326565">
    <property type="component" value="Unassembled WGS sequence"/>
</dbReference>
<organism evidence="1 2">
    <name type="scientific">Aspergillus leporis</name>
    <dbReference type="NCBI Taxonomy" id="41062"/>
    <lineage>
        <taxon>Eukaryota</taxon>
        <taxon>Fungi</taxon>
        <taxon>Dikarya</taxon>
        <taxon>Ascomycota</taxon>
        <taxon>Pezizomycotina</taxon>
        <taxon>Eurotiomycetes</taxon>
        <taxon>Eurotiomycetidae</taxon>
        <taxon>Eurotiales</taxon>
        <taxon>Aspergillaceae</taxon>
        <taxon>Aspergillus</taxon>
        <taxon>Aspergillus subgen. Circumdati</taxon>
    </lineage>
</organism>
<dbReference type="AlphaFoldDB" id="A0A5N5X4B6"/>
<dbReference type="OrthoDB" id="1368at2759"/>
<protein>
    <submittedName>
        <fullName evidence="1">Uncharacterized protein</fullName>
    </submittedName>
</protein>
<accession>A0A5N5X4B6</accession>
<keyword evidence="2" id="KW-1185">Reference proteome</keyword>
<sequence length="162" mass="18629">MLVTFAVSLKHRLRFEPFTHYEDMRTGTRHLPILAQEAESRYLKGPSTWKLIGLVLKLPMVESNPRKLIKNPTKPLGNVPLEILSFCSAYIKTIIDNGTLKATAYHAQAMIEDYIHREENMPLYPLNNQGFHSLKTKSPQEIREMIKARVELPFGGSRQQLK</sequence>